<proteinExistence type="predicted"/>
<sequence length="243" mass="26326">MKMRNISQGVLLISTFGLAMTAATSAYSQQSAIANTEEGEHARSMSLRVAPLAVSPKLYALQQRWAKVNYTLQGEEQKMAFKALIAQAHVLTQEKPNSAANWAWLGICQSTAAAAIGGTGALGLAKEAKISLEKSITIDKQALDGAATTTLGALYHKLPGWPLSFGSDKKAEKLLLSAVVAHPESIDANFFYAEFLYDDGDNKTAREYLLRAQQAPARPNRPMADKYRRIAVDALLNEIASEQ</sequence>
<comment type="caution">
    <text evidence="2">The sequence shown here is derived from an EMBL/GenBank/DDBJ whole genome shotgun (WGS) entry which is preliminary data.</text>
</comment>
<reference evidence="3" key="1">
    <citation type="journal article" date="2014" name="Environ. Microbiol.">
        <title>Comparative genomics of the marine bacterial genus Glaciecola reveals the high degree of genomic diversity and genomic characteristic for cold adaptation.</title>
        <authorList>
            <person name="Qin Q.L."/>
            <person name="Xie B.B."/>
            <person name="Yu Y."/>
            <person name="Shu Y.L."/>
            <person name="Rong J.C."/>
            <person name="Zhang Y.J."/>
            <person name="Zhao D.L."/>
            <person name="Chen X.L."/>
            <person name="Zhang X.Y."/>
            <person name="Chen B."/>
            <person name="Zhou B.C."/>
            <person name="Zhang Y.Z."/>
        </authorList>
    </citation>
    <scope>NUCLEOTIDE SEQUENCE [LARGE SCALE GENOMIC DNA]</scope>
    <source>
        <strain evidence="3">LMG 21857</strain>
    </source>
</reference>
<evidence type="ECO:0000256" key="1">
    <source>
        <dbReference type="SAM" id="SignalP"/>
    </source>
</evidence>
<evidence type="ECO:0000313" key="2">
    <source>
        <dbReference type="EMBL" id="GAC31608.1"/>
    </source>
</evidence>
<dbReference type="AlphaFoldDB" id="K6ZRZ2"/>
<dbReference type="EMBL" id="BAER01000017">
    <property type="protein sequence ID" value="GAC31608.1"/>
    <property type="molecule type" value="Genomic_DNA"/>
</dbReference>
<evidence type="ECO:0000313" key="3">
    <source>
        <dbReference type="Proteomes" id="UP000006322"/>
    </source>
</evidence>
<organism evidence="2 3">
    <name type="scientific">Paraglaciecola polaris LMG 21857</name>
    <dbReference type="NCBI Taxonomy" id="1129793"/>
    <lineage>
        <taxon>Bacteria</taxon>
        <taxon>Pseudomonadati</taxon>
        <taxon>Pseudomonadota</taxon>
        <taxon>Gammaproteobacteria</taxon>
        <taxon>Alteromonadales</taxon>
        <taxon>Alteromonadaceae</taxon>
        <taxon>Paraglaciecola</taxon>
    </lineage>
</organism>
<keyword evidence="3" id="KW-1185">Reference proteome</keyword>
<dbReference type="Proteomes" id="UP000006322">
    <property type="component" value="Unassembled WGS sequence"/>
</dbReference>
<feature type="chain" id="PRO_5003902267" evidence="1">
    <location>
        <begin position="20"/>
        <end position="243"/>
    </location>
</feature>
<protein>
    <submittedName>
        <fullName evidence="2">TPR repeat-containing protein</fullName>
    </submittedName>
</protein>
<keyword evidence="1" id="KW-0732">Signal</keyword>
<feature type="signal peptide" evidence="1">
    <location>
        <begin position="1"/>
        <end position="19"/>
    </location>
</feature>
<dbReference type="SUPFAM" id="SSF48452">
    <property type="entry name" value="TPR-like"/>
    <property type="match status" value="1"/>
</dbReference>
<name>K6ZRZ2_9ALTE</name>
<dbReference type="Gene3D" id="1.25.40.10">
    <property type="entry name" value="Tetratricopeptide repeat domain"/>
    <property type="match status" value="1"/>
</dbReference>
<dbReference type="STRING" id="1129793.GPLA_0692"/>
<accession>K6ZRZ2</accession>
<dbReference type="InterPro" id="IPR011990">
    <property type="entry name" value="TPR-like_helical_dom_sf"/>
</dbReference>
<gene>
    <name evidence="2" type="ORF">GPLA_0692</name>
</gene>
<dbReference type="RefSeq" id="WP_007103412.1">
    <property type="nucleotide sequence ID" value="NZ_BAER01000017.1"/>
</dbReference>